<evidence type="ECO:0000256" key="10">
    <source>
        <dbReference type="ARBA" id="ARBA00023163"/>
    </source>
</evidence>
<evidence type="ECO:0000313" key="17">
    <source>
        <dbReference type="Proteomes" id="UP000218231"/>
    </source>
</evidence>
<evidence type="ECO:0000313" key="16">
    <source>
        <dbReference type="EMBL" id="PAV82250.1"/>
    </source>
</evidence>
<dbReference type="GO" id="GO:0005840">
    <property type="term" value="C:ribosome"/>
    <property type="evidence" value="ECO:0007669"/>
    <property type="project" value="InterPro"/>
</dbReference>
<dbReference type="InterPro" id="IPR008991">
    <property type="entry name" value="Translation_prot_SH3-like_sf"/>
</dbReference>
<dbReference type="Pfam" id="PF23291">
    <property type="entry name" value="KOW4_SPT5"/>
    <property type="match status" value="1"/>
</dbReference>
<evidence type="ECO:0000256" key="2">
    <source>
        <dbReference type="ARBA" id="ARBA00006956"/>
    </source>
</evidence>
<feature type="compositionally biased region" description="Polar residues" evidence="14">
    <location>
        <begin position="614"/>
        <end position="625"/>
    </location>
</feature>
<dbReference type="SUPFAM" id="SSF50104">
    <property type="entry name" value="Translation proteins SH3-like domain"/>
    <property type="match status" value="1"/>
</dbReference>
<evidence type="ECO:0000256" key="12">
    <source>
        <dbReference type="ARBA" id="ARBA00029645"/>
    </source>
</evidence>
<feature type="compositionally biased region" description="Polar residues" evidence="14">
    <location>
        <begin position="647"/>
        <end position="660"/>
    </location>
</feature>
<dbReference type="OrthoDB" id="28901at2759"/>
<dbReference type="CDD" id="cd06084">
    <property type="entry name" value="KOW_Spt5_4"/>
    <property type="match status" value="1"/>
</dbReference>
<feature type="region of interest" description="Disordered" evidence="14">
    <location>
        <begin position="518"/>
        <end position="682"/>
    </location>
</feature>
<dbReference type="Pfam" id="PF23037">
    <property type="entry name" value="KOWx_SPT5"/>
    <property type="match status" value="1"/>
</dbReference>
<evidence type="ECO:0000256" key="8">
    <source>
        <dbReference type="ARBA" id="ARBA00023015"/>
    </source>
</evidence>
<keyword evidence="17" id="KW-1185">Reference proteome</keyword>
<organism evidence="16 17">
    <name type="scientific">Diploscapter pachys</name>
    <dbReference type="NCBI Taxonomy" id="2018661"/>
    <lineage>
        <taxon>Eukaryota</taxon>
        <taxon>Metazoa</taxon>
        <taxon>Ecdysozoa</taxon>
        <taxon>Nematoda</taxon>
        <taxon>Chromadorea</taxon>
        <taxon>Rhabditida</taxon>
        <taxon>Rhabditina</taxon>
        <taxon>Rhabditomorpha</taxon>
        <taxon>Rhabditoidea</taxon>
        <taxon>Rhabditidae</taxon>
        <taxon>Diploscapter</taxon>
    </lineage>
</organism>
<feature type="domain" description="KOW" evidence="15">
    <location>
        <begin position="337"/>
        <end position="371"/>
    </location>
</feature>
<dbReference type="GO" id="GO:0003735">
    <property type="term" value="F:structural constituent of ribosome"/>
    <property type="evidence" value="ECO:0007669"/>
    <property type="project" value="InterPro"/>
</dbReference>
<dbReference type="GO" id="GO:0032784">
    <property type="term" value="P:regulation of DNA-templated transcription elongation"/>
    <property type="evidence" value="ECO:0007669"/>
    <property type="project" value="InterPro"/>
</dbReference>
<evidence type="ECO:0000256" key="9">
    <source>
        <dbReference type="ARBA" id="ARBA00023159"/>
    </source>
</evidence>
<feature type="domain" description="KOW" evidence="15">
    <location>
        <begin position="458"/>
        <end position="485"/>
    </location>
</feature>
<dbReference type="EMBL" id="LIAE01007072">
    <property type="protein sequence ID" value="PAV82250.1"/>
    <property type="molecule type" value="Genomic_DNA"/>
</dbReference>
<dbReference type="InterPro" id="IPR057936">
    <property type="entry name" value="KOWx_Spt5"/>
</dbReference>
<evidence type="ECO:0000256" key="6">
    <source>
        <dbReference type="ARBA" id="ARBA00022553"/>
    </source>
</evidence>
<protein>
    <recommendedName>
        <fullName evidence="3">Transcription elongation factor SPT5</fullName>
    </recommendedName>
    <alternativeName>
        <fullName evidence="12">DRB sensitivity-inducing factor large subunit</fullName>
    </alternativeName>
    <alternativeName>
        <fullName evidence="4">Transcription elongation factor spt5</fullName>
    </alternativeName>
</protein>
<evidence type="ECO:0000259" key="15">
    <source>
        <dbReference type="SMART" id="SM00739"/>
    </source>
</evidence>
<feature type="coiled-coil region" evidence="13">
    <location>
        <begin position="138"/>
        <end position="190"/>
    </location>
</feature>
<reference evidence="16 17" key="1">
    <citation type="journal article" date="2017" name="Curr. Biol.">
        <title>Genome architecture and evolution of a unichromosomal asexual nematode.</title>
        <authorList>
            <person name="Fradin H."/>
            <person name="Zegar C."/>
            <person name="Gutwein M."/>
            <person name="Lucas J."/>
            <person name="Kovtun M."/>
            <person name="Corcoran D."/>
            <person name="Baugh L.R."/>
            <person name="Kiontke K."/>
            <person name="Gunsalus K."/>
            <person name="Fitch D.H."/>
            <person name="Piano F."/>
        </authorList>
    </citation>
    <scope>NUCLEOTIDE SEQUENCE [LARGE SCALE GENOMIC DNA]</scope>
    <source>
        <strain evidence="16">PF1309</strain>
    </source>
</reference>
<feature type="domain" description="KOW" evidence="15">
    <location>
        <begin position="163"/>
        <end position="190"/>
    </location>
</feature>
<comment type="similarity">
    <text evidence="2">Belongs to the SPT5 family.</text>
</comment>
<keyword evidence="8" id="KW-0805">Transcription regulation</keyword>
<keyword evidence="13" id="KW-0175">Coiled coil</keyword>
<feature type="domain" description="KOW" evidence="15">
    <location>
        <begin position="19"/>
        <end position="46"/>
    </location>
</feature>
<sequence length="682" mass="75436">MVPIKDMVDALRVTKDVPHLRVGSYVRLKRTIYKGDLAQVDWVDIAHNKVNLKLVPRIDYNKMRGTLRSENDKNAKTSRKPLSRLFDLERIKEIGGEVTTDGDFIVFEGNHYRAGLLYRSFYINAIIVDGVKPSFTELEKFQESADGLQKELENTMIREKGHSFAPGDVIEVVEGELQNLKGKVESVEGEKVTIAPDLEGFQETIAVNAGELHKFFEAGDHVKVLAGEHAGNTGLIVRVEPNVVIILSDLSLSEMKVRPRDVRLCAETMTGIDSMGRFRFHDLVQIDPQTVGVVVRIEKEALEILDQSENVQRIKPQAIMGKKDCKHAVALDKNGNGLYANDYVKVIDGAHAAKRDDNESPQVEIRHIFKSFVFVYSRMHTENGGIFVCRPKHLLLVGGTNRSNMPAIWRRGSTPNPTESPRLPAFAPFANYNPENMSPASFVAGFSLNDNNRPRRDNTLIGKTVRITMGPLKGYVGIVKDATDSTVRVELHAECKTIPVDRSRIKVIGEELSGLSNASNFSRTPAFDGSSRTPMYHTGRTPTYQGASTPYYGGSTPGRTLQHGSSTPWYERENEGKSTSSYIKGAGERSPSHNAPNKFSATPAYDPSADRFASSPSYDPGNSTPAYEITYESPAANEGQRRGPHTPSYNQSPCQSSEGGSSPLLKYTPSVVKLEPEHESTL</sequence>
<dbReference type="STRING" id="2018661.A0A2A2L7V6"/>
<dbReference type="PANTHER" id="PTHR11125:SF7">
    <property type="entry name" value="TRANSCRIPTION ELONGATION FACTOR SPT5"/>
    <property type="match status" value="1"/>
</dbReference>
<dbReference type="GO" id="GO:0032044">
    <property type="term" value="C:DSIF complex"/>
    <property type="evidence" value="ECO:0007669"/>
    <property type="project" value="TreeGrafter"/>
</dbReference>
<dbReference type="GO" id="GO:0003729">
    <property type="term" value="F:mRNA binding"/>
    <property type="evidence" value="ECO:0007669"/>
    <property type="project" value="TreeGrafter"/>
</dbReference>
<dbReference type="InterPro" id="IPR005824">
    <property type="entry name" value="KOW"/>
</dbReference>
<dbReference type="FunFam" id="2.30.30.30:FF:000013">
    <property type="entry name" value="Transcription elongation factor SPT5"/>
    <property type="match status" value="1"/>
</dbReference>
<dbReference type="Pfam" id="PF23284">
    <property type="entry name" value="KOW2_Spt5"/>
    <property type="match status" value="1"/>
</dbReference>
<dbReference type="InterPro" id="IPR005825">
    <property type="entry name" value="Ribosomal_uL24_CS"/>
</dbReference>
<dbReference type="InterPro" id="IPR041976">
    <property type="entry name" value="KOW_Spt5_3"/>
</dbReference>
<dbReference type="InterPro" id="IPR039659">
    <property type="entry name" value="SPT5"/>
</dbReference>
<keyword evidence="9" id="KW-0010">Activator</keyword>
<dbReference type="PROSITE" id="PS01108">
    <property type="entry name" value="RIBOSOMAL_L24"/>
    <property type="match status" value="1"/>
</dbReference>
<feature type="compositionally biased region" description="Polar residues" evidence="14">
    <location>
        <begin position="557"/>
        <end position="568"/>
    </location>
</feature>
<evidence type="ECO:0000256" key="13">
    <source>
        <dbReference type="SAM" id="Coils"/>
    </source>
</evidence>
<keyword evidence="11" id="KW-0539">Nucleus</keyword>
<evidence type="ECO:0000256" key="14">
    <source>
        <dbReference type="SAM" id="MobiDB-lite"/>
    </source>
</evidence>
<dbReference type="Gene3D" id="2.30.30.30">
    <property type="match status" value="3"/>
</dbReference>
<dbReference type="GO" id="GO:0006357">
    <property type="term" value="P:regulation of transcription by RNA polymerase II"/>
    <property type="evidence" value="ECO:0007669"/>
    <property type="project" value="InterPro"/>
</dbReference>
<dbReference type="SMART" id="SM00739">
    <property type="entry name" value="KOW"/>
    <property type="match status" value="5"/>
</dbReference>
<gene>
    <name evidence="16" type="ORF">WR25_24506</name>
</gene>
<dbReference type="CDD" id="cd06081">
    <property type="entry name" value="KOW_Spt5_1"/>
    <property type="match status" value="1"/>
</dbReference>
<keyword evidence="6" id="KW-0597">Phosphoprotein</keyword>
<evidence type="ECO:0000256" key="7">
    <source>
        <dbReference type="ARBA" id="ARBA00022737"/>
    </source>
</evidence>
<dbReference type="GO" id="GO:0006368">
    <property type="term" value="P:transcription elongation by RNA polymerase II"/>
    <property type="evidence" value="ECO:0007669"/>
    <property type="project" value="TreeGrafter"/>
</dbReference>
<dbReference type="InterPro" id="IPR041977">
    <property type="entry name" value="KOW_Spt5_4"/>
</dbReference>
<evidence type="ECO:0000256" key="3">
    <source>
        <dbReference type="ARBA" id="ARBA00020181"/>
    </source>
</evidence>
<keyword evidence="5" id="KW-0678">Repressor</keyword>
<dbReference type="InterPro" id="IPR041973">
    <property type="entry name" value="KOW_Spt5_1"/>
</dbReference>
<dbReference type="Pfam" id="PF00467">
    <property type="entry name" value="KOW"/>
    <property type="match status" value="1"/>
</dbReference>
<dbReference type="GO" id="GO:0006412">
    <property type="term" value="P:translation"/>
    <property type="evidence" value="ECO:0007669"/>
    <property type="project" value="InterPro"/>
</dbReference>
<keyword evidence="10" id="KW-0804">Transcription</keyword>
<dbReference type="Proteomes" id="UP000218231">
    <property type="component" value="Unassembled WGS sequence"/>
</dbReference>
<dbReference type="PANTHER" id="PTHR11125">
    <property type="entry name" value="SUPPRESSOR OF TY 5"/>
    <property type="match status" value="1"/>
</dbReference>
<dbReference type="Pfam" id="PF23290">
    <property type="entry name" value="KOW5_SPT5"/>
    <property type="match status" value="1"/>
</dbReference>
<dbReference type="Pfam" id="PF23042">
    <property type="entry name" value="KOW1_SPT5"/>
    <property type="match status" value="1"/>
</dbReference>
<dbReference type="Pfam" id="PF12815">
    <property type="entry name" value="CTD"/>
    <property type="match status" value="1"/>
</dbReference>
<dbReference type="CDD" id="cd06083">
    <property type="entry name" value="KOW_Spt5_3"/>
    <property type="match status" value="1"/>
</dbReference>
<dbReference type="CDD" id="cd06085">
    <property type="entry name" value="KOW_Spt5_5"/>
    <property type="match status" value="1"/>
</dbReference>
<evidence type="ECO:0000256" key="5">
    <source>
        <dbReference type="ARBA" id="ARBA00022491"/>
    </source>
</evidence>
<proteinExistence type="inferred from homology"/>
<dbReference type="InterPro" id="IPR014722">
    <property type="entry name" value="Rib_uL2_dom2"/>
</dbReference>
<evidence type="ECO:0000256" key="11">
    <source>
        <dbReference type="ARBA" id="ARBA00023242"/>
    </source>
</evidence>
<name>A0A2A2L7V6_9BILA</name>
<comment type="caution">
    <text evidence="16">The sequence shown here is derived from an EMBL/GenBank/DDBJ whole genome shotgun (WGS) entry which is preliminary data.</text>
</comment>
<dbReference type="CDD" id="cd06082">
    <property type="entry name" value="KOW_Spt5_2"/>
    <property type="match status" value="1"/>
</dbReference>
<dbReference type="InterPro" id="IPR041975">
    <property type="entry name" value="KOW_Spt5_2"/>
</dbReference>
<evidence type="ECO:0000256" key="1">
    <source>
        <dbReference type="ARBA" id="ARBA00004123"/>
    </source>
</evidence>
<dbReference type="AlphaFoldDB" id="A0A2A2L7V6"/>
<accession>A0A2A2L7V6</accession>
<feature type="domain" description="KOW" evidence="15">
    <location>
        <begin position="215"/>
        <end position="242"/>
    </location>
</feature>
<evidence type="ECO:0000256" key="4">
    <source>
        <dbReference type="ARBA" id="ARBA00021370"/>
    </source>
</evidence>
<comment type="subcellular location">
    <subcellularLocation>
        <location evidence="1">Nucleus</location>
    </subcellularLocation>
</comment>
<keyword evidence="7" id="KW-0677">Repeat</keyword>
<dbReference type="InterPro" id="IPR041978">
    <property type="entry name" value="KOW_Spt5_5"/>
</dbReference>